<feature type="domain" description="HTH gntR-type" evidence="6">
    <location>
        <begin position="20"/>
        <end position="88"/>
    </location>
</feature>
<reference evidence="7 8" key="1">
    <citation type="submission" date="2018-02" db="EMBL/GenBank/DDBJ databases">
        <title>Genomic Encyclopedia of Archaeal and Bacterial Type Strains, Phase II (KMG-II): from individual species to whole genera.</title>
        <authorList>
            <person name="Goeker M."/>
        </authorList>
    </citation>
    <scope>NUCLEOTIDE SEQUENCE [LARGE SCALE GENOMIC DNA]</scope>
    <source>
        <strain evidence="7 8">DSM 22857</strain>
    </source>
</reference>
<dbReference type="CDD" id="cd00609">
    <property type="entry name" value="AAT_like"/>
    <property type="match status" value="1"/>
</dbReference>
<keyword evidence="4 7" id="KW-0238">DNA-binding</keyword>
<proteinExistence type="inferred from homology"/>
<keyword evidence="2" id="KW-0663">Pyridoxal phosphate</keyword>
<dbReference type="PANTHER" id="PTHR46577">
    <property type="entry name" value="HTH-TYPE TRANSCRIPTIONAL REGULATORY PROTEIN GABR"/>
    <property type="match status" value="1"/>
</dbReference>
<dbReference type="InterPro" id="IPR036388">
    <property type="entry name" value="WH-like_DNA-bd_sf"/>
</dbReference>
<evidence type="ECO:0000256" key="3">
    <source>
        <dbReference type="ARBA" id="ARBA00023015"/>
    </source>
</evidence>
<dbReference type="InterPro" id="IPR000524">
    <property type="entry name" value="Tscrpt_reg_HTH_GntR"/>
</dbReference>
<comment type="similarity">
    <text evidence="1">In the C-terminal section; belongs to the class-I pyridoxal-phosphate-dependent aminotransferase family.</text>
</comment>
<evidence type="ECO:0000259" key="6">
    <source>
        <dbReference type="PROSITE" id="PS50949"/>
    </source>
</evidence>
<evidence type="ECO:0000256" key="5">
    <source>
        <dbReference type="ARBA" id="ARBA00023163"/>
    </source>
</evidence>
<dbReference type="Pfam" id="PF00155">
    <property type="entry name" value="Aminotran_1_2"/>
    <property type="match status" value="1"/>
</dbReference>
<dbReference type="PRINTS" id="PR00035">
    <property type="entry name" value="HTHGNTR"/>
</dbReference>
<evidence type="ECO:0000313" key="8">
    <source>
        <dbReference type="Proteomes" id="UP000239485"/>
    </source>
</evidence>
<dbReference type="OrthoDB" id="199743at2"/>
<dbReference type="SUPFAM" id="SSF53383">
    <property type="entry name" value="PLP-dependent transferases"/>
    <property type="match status" value="1"/>
</dbReference>
<accession>A0A2S6IUR5</accession>
<dbReference type="Gene3D" id="3.40.640.10">
    <property type="entry name" value="Type I PLP-dependent aspartate aminotransferase-like (Major domain)"/>
    <property type="match status" value="1"/>
</dbReference>
<evidence type="ECO:0000256" key="4">
    <source>
        <dbReference type="ARBA" id="ARBA00023125"/>
    </source>
</evidence>
<dbReference type="GO" id="GO:0030170">
    <property type="term" value="F:pyridoxal phosphate binding"/>
    <property type="evidence" value="ECO:0007669"/>
    <property type="project" value="InterPro"/>
</dbReference>
<dbReference type="AlphaFoldDB" id="A0A2S6IUR5"/>
<dbReference type="SUPFAM" id="SSF46785">
    <property type="entry name" value="Winged helix' DNA-binding domain"/>
    <property type="match status" value="1"/>
</dbReference>
<gene>
    <name evidence="7" type="ORF">CLV92_102127</name>
</gene>
<evidence type="ECO:0000256" key="2">
    <source>
        <dbReference type="ARBA" id="ARBA00022898"/>
    </source>
</evidence>
<dbReference type="Gene3D" id="1.10.10.10">
    <property type="entry name" value="Winged helix-like DNA-binding domain superfamily/Winged helix DNA-binding domain"/>
    <property type="match status" value="1"/>
</dbReference>
<dbReference type="GO" id="GO:0003700">
    <property type="term" value="F:DNA-binding transcription factor activity"/>
    <property type="evidence" value="ECO:0007669"/>
    <property type="project" value="InterPro"/>
</dbReference>
<keyword evidence="5" id="KW-0804">Transcription</keyword>
<comment type="caution">
    <text evidence="7">The sequence shown here is derived from an EMBL/GenBank/DDBJ whole genome shotgun (WGS) entry which is preliminary data.</text>
</comment>
<dbReference type="InterPro" id="IPR036390">
    <property type="entry name" value="WH_DNA-bd_sf"/>
</dbReference>
<dbReference type="SMART" id="SM00345">
    <property type="entry name" value="HTH_GNTR"/>
    <property type="match status" value="1"/>
</dbReference>
<dbReference type="InterPro" id="IPR004839">
    <property type="entry name" value="Aminotransferase_I/II_large"/>
</dbReference>
<dbReference type="CDD" id="cd07377">
    <property type="entry name" value="WHTH_GntR"/>
    <property type="match status" value="1"/>
</dbReference>
<organism evidence="7 8">
    <name type="scientific">Kineococcus xinjiangensis</name>
    <dbReference type="NCBI Taxonomy" id="512762"/>
    <lineage>
        <taxon>Bacteria</taxon>
        <taxon>Bacillati</taxon>
        <taxon>Actinomycetota</taxon>
        <taxon>Actinomycetes</taxon>
        <taxon>Kineosporiales</taxon>
        <taxon>Kineosporiaceae</taxon>
        <taxon>Kineococcus</taxon>
    </lineage>
</organism>
<dbReference type="Pfam" id="PF00392">
    <property type="entry name" value="GntR"/>
    <property type="match status" value="1"/>
</dbReference>
<dbReference type="PROSITE" id="PS50949">
    <property type="entry name" value="HTH_GNTR"/>
    <property type="match status" value="1"/>
</dbReference>
<dbReference type="EMBL" id="PTJD01000002">
    <property type="protein sequence ID" value="PPK97976.1"/>
    <property type="molecule type" value="Genomic_DNA"/>
</dbReference>
<dbReference type="InterPro" id="IPR015421">
    <property type="entry name" value="PyrdxlP-dep_Trfase_major"/>
</dbReference>
<dbReference type="InterPro" id="IPR051446">
    <property type="entry name" value="HTH_trans_reg/aminotransferase"/>
</dbReference>
<evidence type="ECO:0000256" key="1">
    <source>
        <dbReference type="ARBA" id="ARBA00005384"/>
    </source>
</evidence>
<dbReference type="Proteomes" id="UP000239485">
    <property type="component" value="Unassembled WGS sequence"/>
</dbReference>
<keyword evidence="3" id="KW-0805">Transcription regulation</keyword>
<evidence type="ECO:0000313" key="7">
    <source>
        <dbReference type="EMBL" id="PPK97976.1"/>
    </source>
</evidence>
<protein>
    <submittedName>
        <fullName evidence="7">DNA-binding transcriptional MocR family regulator</fullName>
    </submittedName>
</protein>
<dbReference type="RefSeq" id="WP_158257116.1">
    <property type="nucleotide sequence ID" value="NZ_PTJD01000002.1"/>
</dbReference>
<name>A0A2S6IUR5_9ACTN</name>
<sequence>MPVLPPRQVATLLRPYLVSGPAYAGVAAGLRSLLLDGRLPSGSRLPSERDLAAALGASRTTVTAGYDLLREQGFVRSRRGAGSTLLLPDSRAVRPLVPGSALDPAAGAAERDDVLDLAVAALPAPSVLAELAHEAADALPAVLGGHGLHPLGLPALREAVAERFSARGLRTDAGQVLVTSGALHGWDLVLRALARPGARVLVEQPSYPSVLDAVLARGLRPVPLPVSADGWDLVAAPDLPGLAHVTPDAQNPTGLIASAEQRRELLAALPSATFVADETFADLLDPGVVEAGPPPPLAALAPPGRVLTVGSLSKSVWPGLRVGWVRAPADVVRRLATARGGQDLASPVLEQLLAVAVLARGGTVLAERRELLRRRRQALLAALAEHAPTWRIDPPQGGMVAWIDLGESVSTALAELAATRGVRLAPGPRFGLGGTHDRFLRLPFTLAEEEYAPLVRRLHEWAQQLRPAQGRAGRRERPGTWTA</sequence>
<keyword evidence="8" id="KW-1185">Reference proteome</keyword>
<dbReference type="InterPro" id="IPR015424">
    <property type="entry name" value="PyrdxlP-dep_Trfase"/>
</dbReference>
<dbReference type="PANTHER" id="PTHR46577:SF1">
    <property type="entry name" value="HTH-TYPE TRANSCRIPTIONAL REGULATORY PROTEIN GABR"/>
    <property type="match status" value="1"/>
</dbReference>
<dbReference type="GO" id="GO:0003677">
    <property type="term" value="F:DNA binding"/>
    <property type="evidence" value="ECO:0007669"/>
    <property type="project" value="UniProtKB-KW"/>
</dbReference>